<comment type="caution">
    <text evidence="10">The sequence shown here is derived from an EMBL/GenBank/DDBJ whole genome shotgun (WGS) entry which is preliminary data.</text>
</comment>
<keyword evidence="4" id="KW-0493">Microtubule</keyword>
<dbReference type="EMBL" id="BMAW01026936">
    <property type="protein sequence ID" value="GFT99511.1"/>
    <property type="molecule type" value="Genomic_DNA"/>
</dbReference>
<evidence type="ECO:0000256" key="9">
    <source>
        <dbReference type="SAM" id="MobiDB-lite"/>
    </source>
</evidence>
<evidence type="ECO:0000256" key="1">
    <source>
        <dbReference type="ARBA" id="ARBA00004607"/>
    </source>
</evidence>
<dbReference type="Proteomes" id="UP000887013">
    <property type="component" value="Unassembled WGS sequence"/>
</dbReference>
<dbReference type="AlphaFoldDB" id="A0A8X6Q0D1"/>
<dbReference type="GO" id="GO:0005874">
    <property type="term" value="C:microtubule"/>
    <property type="evidence" value="ECO:0007669"/>
    <property type="project" value="UniProtKB-KW"/>
</dbReference>
<feature type="region of interest" description="Disordered" evidence="9">
    <location>
        <begin position="544"/>
        <end position="573"/>
    </location>
</feature>
<organism evidence="10 11">
    <name type="scientific">Nephila pilipes</name>
    <name type="common">Giant wood spider</name>
    <name type="synonym">Nephila maculata</name>
    <dbReference type="NCBI Taxonomy" id="299642"/>
    <lineage>
        <taxon>Eukaryota</taxon>
        <taxon>Metazoa</taxon>
        <taxon>Ecdysozoa</taxon>
        <taxon>Arthropoda</taxon>
        <taxon>Chelicerata</taxon>
        <taxon>Arachnida</taxon>
        <taxon>Araneae</taxon>
        <taxon>Araneomorphae</taxon>
        <taxon>Entelegynae</taxon>
        <taxon>Araneoidea</taxon>
        <taxon>Nephilidae</taxon>
        <taxon>Nephila</taxon>
    </lineage>
</organism>
<comment type="similarity">
    <text evidence="6">Belongs to the CSTPP1 family.</text>
</comment>
<keyword evidence="2" id="KW-0963">Cytoplasm</keyword>
<feature type="region of interest" description="Disordered" evidence="9">
    <location>
        <begin position="250"/>
        <end position="282"/>
    </location>
</feature>
<evidence type="ECO:0000256" key="8">
    <source>
        <dbReference type="ARBA" id="ARBA00045673"/>
    </source>
</evidence>
<feature type="region of interest" description="Disordered" evidence="9">
    <location>
        <begin position="413"/>
        <end position="484"/>
    </location>
</feature>
<evidence type="ECO:0000256" key="5">
    <source>
        <dbReference type="ARBA" id="ARBA00023212"/>
    </source>
</evidence>
<name>A0A8X6Q0D1_NEPPI</name>
<keyword evidence="5" id="KW-0206">Cytoskeleton</keyword>
<dbReference type="OrthoDB" id="197906at2759"/>
<evidence type="ECO:0000256" key="3">
    <source>
        <dbReference type="ARBA" id="ARBA00022553"/>
    </source>
</evidence>
<dbReference type="PANTHER" id="PTHR34252:SF1">
    <property type="entry name" value="CENTRIOLAR SATELLITE-ASSOCIATED TUBULIN POLYGLUTAMYLASE COMPLEX REGULATOR 1"/>
    <property type="match status" value="1"/>
</dbReference>
<gene>
    <name evidence="10" type="primary">CK049_3</name>
    <name evidence="10" type="ORF">NPIL_110701</name>
</gene>
<accession>A0A8X6Q0D1</accession>
<comment type="function">
    <text evidence="8">Regulator of the tubulin polyglutamylase complex (TPGC) that controls cytoskeletal organization, nuclear shape, and cilium disassembly by balancing microtubule and actin assembly. Regulates the assembly and stability of the TPGC and thereby modulates polyglutamylation of the microtubule, which antagonizes MAP4 binding.</text>
</comment>
<feature type="compositionally biased region" description="Low complexity" evidence="9">
    <location>
        <begin position="456"/>
        <end position="472"/>
    </location>
</feature>
<protein>
    <recommendedName>
        <fullName evidence="7">Centriolar satellite-associated tubulin polyglutamylase complex regulator 1</fullName>
    </recommendedName>
</protein>
<comment type="subcellular location">
    <subcellularLocation>
        <location evidence="1">Cytoplasm</location>
        <location evidence="1">Cytoskeleton</location>
        <location evidence="1">Microtubule organizing center</location>
        <location evidence="1">Centrosome</location>
        <location evidence="1">Centriolar satellite</location>
    </subcellularLocation>
</comment>
<dbReference type="InterPro" id="IPR038968">
    <property type="entry name" value="CSTPP1"/>
</dbReference>
<dbReference type="PANTHER" id="PTHR34252">
    <property type="entry name" value="UPF0705 PROTEIN C11ORF49"/>
    <property type="match status" value="1"/>
</dbReference>
<evidence type="ECO:0000313" key="11">
    <source>
        <dbReference type="Proteomes" id="UP000887013"/>
    </source>
</evidence>
<feature type="compositionally biased region" description="Basic and acidic residues" evidence="9">
    <location>
        <begin position="544"/>
        <end position="557"/>
    </location>
</feature>
<keyword evidence="3" id="KW-0597">Phosphoprotein</keyword>
<evidence type="ECO:0000256" key="2">
    <source>
        <dbReference type="ARBA" id="ARBA00022490"/>
    </source>
</evidence>
<keyword evidence="11" id="KW-1185">Reference proteome</keyword>
<sequence>MIMAGSGEEMQLLENTNFKKHNIEFYLNDSVAEYLKLRKENPESETTPASFVMEYLDSFYDGTHVLHREFSFVSGTLYNRLCAVKLMTLIYKPLLHLLNILDAKYYHSLLESVFPGFPLSVVQSAFDLSEIPEQEVKLTYVEFVKFLKRSFCVGRFHYRDKIISAQIDSEIEKFSRVSGKLQRGNLSREDFLHFREESGSDEAFMSSIKENNLSVELKRILEIDATSSEESEEETDLRAEFQRLFTLTEVDSTSSEKPAEETSGKISLLPSGSKDTSKGKKNVRHFKERDDYLFPEHRFPSDFGQDSIPLRELCEDSISREKPPKGFDRKLPYSSHGTGTTTKVKIFENPPKEIENKGREMMDIPVISLAQFPGEVKYVGIKQPGLSSGFKVTAEFRKNLNLLDKRDNGRIPGCSLDSNLDLGAKPKRISGSDPFSSGKSSNKNLDLGAKPKRISGSDPFSSGKSSNKIGGKTPRQSFGFKDSFASKQNVRPLDKWFDDHQSMVNTPRLSALHSKSKGTRKIPPLVFTPKILARFKETGEILSEKETLSSGKPDEGTGIKLPQAYSGAKPRKM</sequence>
<evidence type="ECO:0000256" key="6">
    <source>
        <dbReference type="ARBA" id="ARBA00033750"/>
    </source>
</evidence>
<evidence type="ECO:0000256" key="7">
    <source>
        <dbReference type="ARBA" id="ARBA00033769"/>
    </source>
</evidence>
<reference evidence="10" key="1">
    <citation type="submission" date="2020-08" db="EMBL/GenBank/DDBJ databases">
        <title>Multicomponent nature underlies the extraordinary mechanical properties of spider dragline silk.</title>
        <authorList>
            <person name="Kono N."/>
            <person name="Nakamura H."/>
            <person name="Mori M."/>
            <person name="Yoshida Y."/>
            <person name="Ohtoshi R."/>
            <person name="Malay A.D."/>
            <person name="Moran D.A.P."/>
            <person name="Tomita M."/>
            <person name="Numata K."/>
            <person name="Arakawa K."/>
        </authorList>
    </citation>
    <scope>NUCLEOTIDE SEQUENCE</scope>
</reference>
<dbReference type="GO" id="GO:0034451">
    <property type="term" value="C:centriolar satellite"/>
    <property type="evidence" value="ECO:0007669"/>
    <property type="project" value="UniProtKB-SubCell"/>
</dbReference>
<evidence type="ECO:0000313" key="10">
    <source>
        <dbReference type="EMBL" id="GFT99511.1"/>
    </source>
</evidence>
<proteinExistence type="inferred from homology"/>
<feature type="compositionally biased region" description="Low complexity" evidence="9">
    <location>
        <begin position="431"/>
        <end position="441"/>
    </location>
</feature>
<evidence type="ECO:0000256" key="4">
    <source>
        <dbReference type="ARBA" id="ARBA00022701"/>
    </source>
</evidence>